<dbReference type="EMBL" id="KV448170">
    <property type="protein sequence ID" value="OAX41850.1"/>
    <property type="molecule type" value="Genomic_DNA"/>
</dbReference>
<dbReference type="Proteomes" id="UP000092154">
    <property type="component" value="Unassembled WGS sequence"/>
</dbReference>
<evidence type="ECO:0000313" key="3">
    <source>
        <dbReference type="Proteomes" id="UP000092154"/>
    </source>
</evidence>
<organism evidence="2 3">
    <name type="scientific">Rhizopogon vinicolor AM-OR11-026</name>
    <dbReference type="NCBI Taxonomy" id="1314800"/>
    <lineage>
        <taxon>Eukaryota</taxon>
        <taxon>Fungi</taxon>
        <taxon>Dikarya</taxon>
        <taxon>Basidiomycota</taxon>
        <taxon>Agaricomycotina</taxon>
        <taxon>Agaricomycetes</taxon>
        <taxon>Agaricomycetidae</taxon>
        <taxon>Boletales</taxon>
        <taxon>Suillineae</taxon>
        <taxon>Rhizopogonaceae</taxon>
        <taxon>Rhizopogon</taxon>
    </lineage>
</organism>
<feature type="region of interest" description="Disordered" evidence="1">
    <location>
        <begin position="50"/>
        <end position="78"/>
    </location>
</feature>
<dbReference type="AlphaFoldDB" id="A0A1B7NAE7"/>
<reference evidence="2 3" key="1">
    <citation type="submission" date="2016-06" db="EMBL/GenBank/DDBJ databases">
        <title>Comparative genomics of the ectomycorrhizal sister species Rhizopogon vinicolor and Rhizopogon vesiculosus (Basidiomycota: Boletales) reveals a divergence of the mating type B locus.</title>
        <authorList>
            <consortium name="DOE Joint Genome Institute"/>
            <person name="Mujic A.B."/>
            <person name="Kuo A."/>
            <person name="Tritt A."/>
            <person name="Lipzen A."/>
            <person name="Chen C."/>
            <person name="Johnson J."/>
            <person name="Sharma A."/>
            <person name="Barry K."/>
            <person name="Grigoriev I.V."/>
            <person name="Spatafora J.W."/>
        </authorList>
    </citation>
    <scope>NUCLEOTIDE SEQUENCE [LARGE SCALE GENOMIC DNA]</scope>
    <source>
        <strain evidence="2 3">AM-OR11-026</strain>
    </source>
</reference>
<sequence length="182" mass="20502">MTKIMPSWNHRPFLFGTVLTNRNNILLGPSSASDHSFGVPRIGWIPRAAPQTSYTPVPPPHDLSQPVPPASSSYSHESNSYPRQAMFAAEHSSCAFVRSHDFAYTNLPHFRSQDRVPCLFYPSRRRRIRLSMSSSVPLPRGDLPARCTTIYCPRTRGAIVSLDNVRHRTVDMGTREVTERSP</sequence>
<proteinExistence type="predicted"/>
<dbReference type="InParanoid" id="A0A1B7NAE7"/>
<feature type="compositionally biased region" description="Pro residues" evidence="1">
    <location>
        <begin position="56"/>
        <end position="69"/>
    </location>
</feature>
<name>A0A1B7NAE7_9AGAM</name>
<evidence type="ECO:0000313" key="2">
    <source>
        <dbReference type="EMBL" id="OAX41850.1"/>
    </source>
</evidence>
<accession>A0A1B7NAE7</accession>
<protein>
    <submittedName>
        <fullName evidence="2">Uncharacterized protein</fullName>
    </submittedName>
</protein>
<gene>
    <name evidence="2" type="ORF">K503DRAFT_443008</name>
</gene>
<dbReference type="OrthoDB" id="3268221at2759"/>
<keyword evidence="3" id="KW-1185">Reference proteome</keyword>
<evidence type="ECO:0000256" key="1">
    <source>
        <dbReference type="SAM" id="MobiDB-lite"/>
    </source>
</evidence>